<proteinExistence type="predicted"/>
<comment type="caution">
    <text evidence="2">The sequence shown here is derived from an EMBL/GenBank/DDBJ whole genome shotgun (WGS) entry which is preliminary data.</text>
</comment>
<keyword evidence="3" id="KW-1185">Reference proteome</keyword>
<protein>
    <submittedName>
        <fullName evidence="2">Uncharacterized protein</fullName>
    </submittedName>
</protein>
<evidence type="ECO:0000313" key="2">
    <source>
        <dbReference type="EMBL" id="CAH8367045.1"/>
    </source>
</evidence>
<evidence type="ECO:0000256" key="1">
    <source>
        <dbReference type="SAM" id="MobiDB-lite"/>
    </source>
</evidence>
<sequence length="261" mass="27634">MGENVESGESEFGSVTSSQISILNNCPFADPTKSSRAVDDTVSISTEVLLTPISPPVTHTPILSPSSLDSINDEDVFRTPPENASLSSAAESEPKARVSAIKSTTRVSASASLLTVKNVKVLETNSDEPVRDLTPLTPPLSFAAGNVEVNRVSGPEEPVTEVRSLSSSQNLAAGDVRVPGKNSGFDSSSPGKQSELDDSSAQSVTEGIEVTESSGDDYGEIEIPFKGVIKALLRNNGENLEERDERVSYVDILKQLGLKFP</sequence>
<accession>A0ABC8L1T3</accession>
<organism evidence="2 3">
    <name type="scientific">Eruca vesicaria subsp. sativa</name>
    <name type="common">Garden rocket</name>
    <name type="synonym">Eruca sativa</name>
    <dbReference type="NCBI Taxonomy" id="29727"/>
    <lineage>
        <taxon>Eukaryota</taxon>
        <taxon>Viridiplantae</taxon>
        <taxon>Streptophyta</taxon>
        <taxon>Embryophyta</taxon>
        <taxon>Tracheophyta</taxon>
        <taxon>Spermatophyta</taxon>
        <taxon>Magnoliopsida</taxon>
        <taxon>eudicotyledons</taxon>
        <taxon>Gunneridae</taxon>
        <taxon>Pentapetalae</taxon>
        <taxon>rosids</taxon>
        <taxon>malvids</taxon>
        <taxon>Brassicales</taxon>
        <taxon>Brassicaceae</taxon>
        <taxon>Brassiceae</taxon>
        <taxon>Eruca</taxon>
    </lineage>
</organism>
<feature type="compositionally biased region" description="Polar residues" evidence="1">
    <location>
        <begin position="61"/>
        <end position="70"/>
    </location>
</feature>
<feature type="region of interest" description="Disordered" evidence="1">
    <location>
        <begin position="162"/>
        <end position="216"/>
    </location>
</feature>
<dbReference type="PANTHER" id="PTHR38221:SF1">
    <property type="entry name" value="OVULE PROTEIN"/>
    <property type="match status" value="1"/>
</dbReference>
<dbReference type="PANTHER" id="PTHR38221">
    <property type="entry name" value="BNAA04G14260D PROTEIN"/>
    <property type="match status" value="1"/>
</dbReference>
<dbReference type="AlphaFoldDB" id="A0ABC8L1T3"/>
<feature type="region of interest" description="Disordered" evidence="1">
    <location>
        <begin position="54"/>
        <end position="95"/>
    </location>
</feature>
<dbReference type="EMBL" id="CAKOAT010401821">
    <property type="protein sequence ID" value="CAH8367045.1"/>
    <property type="molecule type" value="Genomic_DNA"/>
</dbReference>
<reference evidence="2 3" key="1">
    <citation type="submission" date="2022-03" db="EMBL/GenBank/DDBJ databases">
        <authorList>
            <person name="Macdonald S."/>
            <person name="Ahmed S."/>
            <person name="Newling K."/>
        </authorList>
    </citation>
    <scope>NUCLEOTIDE SEQUENCE [LARGE SCALE GENOMIC DNA]</scope>
</reference>
<evidence type="ECO:0000313" key="3">
    <source>
        <dbReference type="Proteomes" id="UP001642260"/>
    </source>
</evidence>
<feature type="compositionally biased region" description="Low complexity" evidence="1">
    <location>
        <begin position="80"/>
        <end position="91"/>
    </location>
</feature>
<name>A0ABC8L1T3_ERUVS</name>
<gene>
    <name evidence="2" type="ORF">ERUC_LOCUS30714</name>
</gene>
<dbReference type="Proteomes" id="UP001642260">
    <property type="component" value="Unassembled WGS sequence"/>
</dbReference>